<gene>
    <name evidence="5" type="ORF">Slati_4326100</name>
</gene>
<dbReference type="Pfam" id="PF00400">
    <property type="entry name" value="WD40"/>
    <property type="match status" value="1"/>
</dbReference>
<feature type="compositionally biased region" description="Polar residues" evidence="4">
    <location>
        <begin position="623"/>
        <end position="640"/>
    </location>
</feature>
<evidence type="ECO:0000256" key="3">
    <source>
        <dbReference type="PROSITE-ProRule" id="PRU00221"/>
    </source>
</evidence>
<keyword evidence="1 3" id="KW-0853">WD repeat</keyword>
<accession>A0AAW2SME6</accession>
<feature type="repeat" description="WD" evidence="3">
    <location>
        <begin position="443"/>
        <end position="465"/>
    </location>
</feature>
<dbReference type="SUPFAM" id="SSF50978">
    <property type="entry name" value="WD40 repeat-like"/>
    <property type="match status" value="1"/>
</dbReference>
<organism evidence="5">
    <name type="scientific">Sesamum latifolium</name>
    <dbReference type="NCBI Taxonomy" id="2727402"/>
    <lineage>
        <taxon>Eukaryota</taxon>
        <taxon>Viridiplantae</taxon>
        <taxon>Streptophyta</taxon>
        <taxon>Embryophyta</taxon>
        <taxon>Tracheophyta</taxon>
        <taxon>Spermatophyta</taxon>
        <taxon>Magnoliopsida</taxon>
        <taxon>eudicotyledons</taxon>
        <taxon>Gunneridae</taxon>
        <taxon>Pentapetalae</taxon>
        <taxon>asterids</taxon>
        <taxon>lamiids</taxon>
        <taxon>Lamiales</taxon>
        <taxon>Pedaliaceae</taxon>
        <taxon>Sesamum</taxon>
    </lineage>
</organism>
<feature type="region of interest" description="Disordered" evidence="4">
    <location>
        <begin position="610"/>
        <end position="645"/>
    </location>
</feature>
<keyword evidence="2" id="KW-0677">Repeat</keyword>
<sequence>MIRPLPDNRRYVCITCSFVSQEHELLDAVEGTESSVDRELQNPNPSKCTVIIIDSFTLTIVQTVFHGNITIGPLKSMAVVLPSEDMEKQSVMIIDSFGKVLYLPIVKDTHPKVQNVPVVPKDSSLAEVMDWADDSIEKGSVLAFSKCGCVVALVHRTYCIFRQADNGTVLGKIPFSDDQLCFEDKLYAIGGVFLRDDTYISIDGFVEEFVAWNNRGAAVIYRISYPSNIFKFEPLAVIPSVLYPSDYLLRVESICFYVGEQKFWRPHVTIWLLPPQNENYGKLPLECEMFGEGNLFDQWVMDSSSSTIQGTNDDVLEKGTVMLDGMTPLRNSVLSPSDTDSKYSSNHGYVTYPGAQLVSSSMVISENYVAPHAIVYGFLSGDIEIVRFHMFFTAFESLIENLPHEADSQGQKHRLRGHTGAVLCLASHQMVSRSAGCSLNHVLLSGSMDCTVRMWDLDSGNPIAVLHQHVAPVRQIIIPPHQSEYPWSDCFLTVGDDSCVALASLQTLRVERLFPGHLHFPAKVLWDGVRGYIACLCPNRSEKGDALDILYIWDVKTGARERLLRGAAAHSMFDHFVKGINESFLSGSLMNGNTSASSLVFPVTEPTKLSQSHPKFSGKGISPQISTARKSEPSETSNAMKGSGARSGCFTSVVFQSDKHPIKSSSPFPGVSTLCFDLTSLMSLCSMHELSDDGSHIGGKIYVKGAGTSTPKGDAYQKAKAPSKEQGMEILSPRHVNGKSSSVSDGSSVKLEHHQWVRSLEGCLLQFSLSFLHLWNVDDELDNLLITEMKLKRPDSFIVSSGMLGDRGSMTLTFPGSDLTLELWRSSSEYSALRSLTMVSLAQHLISLSHSCSSASSALAAFYTRKFAEKISDIRPPHLQETIPPCKLKHISLLASVEDE</sequence>
<dbReference type="SMART" id="SM00320">
    <property type="entry name" value="WD40"/>
    <property type="match status" value="3"/>
</dbReference>
<dbReference type="InterPro" id="IPR015943">
    <property type="entry name" value="WD40/YVTN_repeat-like_dom_sf"/>
</dbReference>
<dbReference type="PROSITE" id="PS50082">
    <property type="entry name" value="WD_REPEATS_2"/>
    <property type="match status" value="1"/>
</dbReference>
<dbReference type="GO" id="GO:0005737">
    <property type="term" value="C:cytoplasm"/>
    <property type="evidence" value="ECO:0007669"/>
    <property type="project" value="TreeGrafter"/>
</dbReference>
<dbReference type="InterPro" id="IPR019775">
    <property type="entry name" value="WD40_repeat_CS"/>
</dbReference>
<evidence type="ECO:0000256" key="2">
    <source>
        <dbReference type="ARBA" id="ARBA00022737"/>
    </source>
</evidence>
<dbReference type="InterPro" id="IPR049916">
    <property type="entry name" value="WDR72-like"/>
</dbReference>
<evidence type="ECO:0008006" key="6">
    <source>
        <dbReference type="Google" id="ProtNLM"/>
    </source>
</evidence>
<evidence type="ECO:0000256" key="4">
    <source>
        <dbReference type="SAM" id="MobiDB-lite"/>
    </source>
</evidence>
<dbReference type="Gene3D" id="2.130.10.10">
    <property type="entry name" value="YVTN repeat-like/Quinoprotein amine dehydrogenase"/>
    <property type="match status" value="1"/>
</dbReference>
<dbReference type="EMBL" id="JACGWN010000016">
    <property type="protein sequence ID" value="KAL0393599.1"/>
    <property type="molecule type" value="Genomic_DNA"/>
</dbReference>
<reference evidence="5" key="2">
    <citation type="journal article" date="2024" name="Plant">
        <title>Genomic evolution and insights into agronomic trait innovations of Sesamum species.</title>
        <authorList>
            <person name="Miao H."/>
            <person name="Wang L."/>
            <person name="Qu L."/>
            <person name="Liu H."/>
            <person name="Sun Y."/>
            <person name="Le M."/>
            <person name="Wang Q."/>
            <person name="Wei S."/>
            <person name="Zheng Y."/>
            <person name="Lin W."/>
            <person name="Duan Y."/>
            <person name="Cao H."/>
            <person name="Xiong S."/>
            <person name="Wang X."/>
            <person name="Wei L."/>
            <person name="Li C."/>
            <person name="Ma Q."/>
            <person name="Ju M."/>
            <person name="Zhao R."/>
            <person name="Li G."/>
            <person name="Mu C."/>
            <person name="Tian Q."/>
            <person name="Mei H."/>
            <person name="Zhang T."/>
            <person name="Gao T."/>
            <person name="Zhang H."/>
        </authorList>
    </citation>
    <scope>NUCLEOTIDE SEQUENCE</scope>
    <source>
        <strain evidence="5">KEN1</strain>
    </source>
</reference>
<evidence type="ECO:0000313" key="5">
    <source>
        <dbReference type="EMBL" id="KAL0393599.1"/>
    </source>
</evidence>
<dbReference type="PANTHER" id="PTHR44099:SF4">
    <property type="entry name" value="RABCONNECTIN-3B, ISOFORM A"/>
    <property type="match status" value="1"/>
</dbReference>
<proteinExistence type="predicted"/>
<dbReference type="InterPro" id="IPR036322">
    <property type="entry name" value="WD40_repeat_dom_sf"/>
</dbReference>
<evidence type="ECO:0000256" key="1">
    <source>
        <dbReference type="ARBA" id="ARBA00022574"/>
    </source>
</evidence>
<dbReference type="PANTHER" id="PTHR44099">
    <property type="entry name" value="RABCONNECTIN-3B, ISOFORM A"/>
    <property type="match status" value="1"/>
</dbReference>
<comment type="caution">
    <text evidence="5">The sequence shown here is derived from an EMBL/GenBank/DDBJ whole genome shotgun (WGS) entry which is preliminary data.</text>
</comment>
<reference evidence="5" key="1">
    <citation type="submission" date="2020-06" db="EMBL/GenBank/DDBJ databases">
        <authorList>
            <person name="Li T."/>
            <person name="Hu X."/>
            <person name="Zhang T."/>
            <person name="Song X."/>
            <person name="Zhang H."/>
            <person name="Dai N."/>
            <person name="Sheng W."/>
            <person name="Hou X."/>
            <person name="Wei L."/>
        </authorList>
    </citation>
    <scope>NUCLEOTIDE SEQUENCE</scope>
    <source>
        <strain evidence="5">KEN1</strain>
        <tissue evidence="5">Leaf</tissue>
    </source>
</reference>
<dbReference type="InterPro" id="IPR001680">
    <property type="entry name" value="WD40_rpt"/>
</dbReference>
<dbReference type="PROSITE" id="PS00678">
    <property type="entry name" value="WD_REPEATS_1"/>
    <property type="match status" value="1"/>
</dbReference>
<name>A0AAW2SME6_9LAMI</name>
<protein>
    <recommendedName>
        <fullName evidence="6">Transducin/WD40 repeat-like superfamily protein</fullName>
    </recommendedName>
</protein>
<dbReference type="AlphaFoldDB" id="A0AAW2SME6"/>